<dbReference type="InterPro" id="IPR045272">
    <property type="entry name" value="ANXUR1/2-like"/>
</dbReference>
<name>A0AAV1W3N1_LUPLU</name>
<keyword evidence="2" id="KW-0723">Serine/threonine-protein kinase</keyword>
<evidence type="ECO:0000256" key="4">
    <source>
        <dbReference type="ARBA" id="ARBA00022692"/>
    </source>
</evidence>
<evidence type="ECO:0000313" key="15">
    <source>
        <dbReference type="Proteomes" id="UP001497480"/>
    </source>
</evidence>
<dbReference type="Gene3D" id="3.30.200.20">
    <property type="entry name" value="Phosphorylase Kinase, domain 1"/>
    <property type="match status" value="1"/>
</dbReference>
<dbReference type="InterPro" id="IPR024788">
    <property type="entry name" value="Malectin-like_Carb-bd_dom"/>
</dbReference>
<comment type="subcellular location">
    <subcellularLocation>
        <location evidence="1">Membrane</location>
        <topology evidence="1">Single-pass type I membrane protein</topology>
    </subcellularLocation>
</comment>
<keyword evidence="9" id="KW-1133">Transmembrane helix</keyword>
<evidence type="ECO:0000256" key="7">
    <source>
        <dbReference type="ARBA" id="ARBA00022777"/>
    </source>
</evidence>
<evidence type="ECO:0000256" key="11">
    <source>
        <dbReference type="ARBA" id="ARBA00023180"/>
    </source>
</evidence>
<dbReference type="InterPro" id="IPR017441">
    <property type="entry name" value="Protein_kinase_ATP_BS"/>
</dbReference>
<sequence>MGGPNVGNPNFNITGVFTVDPNFSYFIRVHFCDIMSKSLNTLVFNLFINTGIALGSFDLSSSTNGLAVPYYKDFISNASAGFSTLTVSVGPDTMADITNATMNGLEIMKIINALKSLDGLSSVDSLLPRPPSKKNRIRIIVGYALEEWNCKLHFFNFNESWSFFSFQEILDGTNKFDEKLLLGVGGFGRVYKGSLEDGTSVAVKRGNPRSEQGLAEFRTEIEMLSKLRHRHLVSLIGHCDERPALNPVLPREQVNIVEWAMIRQKKGMLDQIMDQNLVGKVNLASLKKFGETSDKCLAEYGVDRPSMGDILWNLEYALQLQETSSALMNLKITAQTTLLEFS</sequence>
<keyword evidence="7" id="KW-0418">Kinase</keyword>
<gene>
    <name evidence="14" type="ORF">LLUT_LOCUS4847</name>
</gene>
<dbReference type="FunFam" id="3.30.200.20:FF:000039">
    <property type="entry name" value="receptor-like protein kinase FERONIA"/>
    <property type="match status" value="1"/>
</dbReference>
<feature type="domain" description="Protein kinase" evidence="13">
    <location>
        <begin position="176"/>
        <end position="342"/>
    </location>
</feature>
<dbReference type="GO" id="GO:0005886">
    <property type="term" value="C:plasma membrane"/>
    <property type="evidence" value="ECO:0007669"/>
    <property type="project" value="TreeGrafter"/>
</dbReference>
<evidence type="ECO:0000256" key="9">
    <source>
        <dbReference type="ARBA" id="ARBA00022989"/>
    </source>
</evidence>
<accession>A0AAV1W3N1</accession>
<dbReference type="Gene3D" id="1.10.510.10">
    <property type="entry name" value="Transferase(Phosphotransferase) domain 1"/>
    <property type="match status" value="1"/>
</dbReference>
<dbReference type="GO" id="GO:0009506">
    <property type="term" value="C:plasmodesma"/>
    <property type="evidence" value="ECO:0007669"/>
    <property type="project" value="TreeGrafter"/>
</dbReference>
<evidence type="ECO:0000256" key="3">
    <source>
        <dbReference type="ARBA" id="ARBA00022679"/>
    </source>
</evidence>
<evidence type="ECO:0000256" key="5">
    <source>
        <dbReference type="ARBA" id="ARBA00022729"/>
    </source>
</evidence>
<evidence type="ECO:0000256" key="2">
    <source>
        <dbReference type="ARBA" id="ARBA00022527"/>
    </source>
</evidence>
<dbReference type="Pfam" id="PF12819">
    <property type="entry name" value="Malectin_like"/>
    <property type="match status" value="1"/>
</dbReference>
<dbReference type="GO" id="GO:0004714">
    <property type="term" value="F:transmembrane receptor protein tyrosine kinase activity"/>
    <property type="evidence" value="ECO:0007669"/>
    <property type="project" value="InterPro"/>
</dbReference>
<dbReference type="InterPro" id="IPR001245">
    <property type="entry name" value="Ser-Thr/Tyr_kinase_cat_dom"/>
</dbReference>
<protein>
    <recommendedName>
        <fullName evidence="13">Protein kinase domain-containing protein</fullName>
    </recommendedName>
</protein>
<organism evidence="14 15">
    <name type="scientific">Lupinus luteus</name>
    <name type="common">European yellow lupine</name>
    <dbReference type="NCBI Taxonomy" id="3873"/>
    <lineage>
        <taxon>Eukaryota</taxon>
        <taxon>Viridiplantae</taxon>
        <taxon>Streptophyta</taxon>
        <taxon>Embryophyta</taxon>
        <taxon>Tracheophyta</taxon>
        <taxon>Spermatophyta</taxon>
        <taxon>Magnoliopsida</taxon>
        <taxon>eudicotyledons</taxon>
        <taxon>Gunneridae</taxon>
        <taxon>Pentapetalae</taxon>
        <taxon>rosids</taxon>
        <taxon>fabids</taxon>
        <taxon>Fabales</taxon>
        <taxon>Fabaceae</taxon>
        <taxon>Papilionoideae</taxon>
        <taxon>50 kb inversion clade</taxon>
        <taxon>genistoids sensu lato</taxon>
        <taxon>core genistoids</taxon>
        <taxon>Genisteae</taxon>
        <taxon>Lupinus</taxon>
    </lineage>
</organism>
<dbReference type="PANTHER" id="PTHR27003:SF88">
    <property type="entry name" value="RECEPTOR-LIKE PROTEIN KINASE THESEUS 1"/>
    <property type="match status" value="1"/>
</dbReference>
<dbReference type="PROSITE" id="PS50011">
    <property type="entry name" value="PROTEIN_KINASE_DOM"/>
    <property type="match status" value="1"/>
</dbReference>
<dbReference type="Gene3D" id="2.60.120.430">
    <property type="entry name" value="Galactose-binding lectin"/>
    <property type="match status" value="1"/>
</dbReference>
<evidence type="ECO:0000256" key="8">
    <source>
        <dbReference type="ARBA" id="ARBA00022840"/>
    </source>
</evidence>
<dbReference type="InterPro" id="IPR000719">
    <property type="entry name" value="Prot_kinase_dom"/>
</dbReference>
<reference evidence="14 15" key="1">
    <citation type="submission" date="2024-03" db="EMBL/GenBank/DDBJ databases">
        <authorList>
            <person name="Martinez-Hernandez J."/>
        </authorList>
    </citation>
    <scope>NUCLEOTIDE SEQUENCE [LARGE SCALE GENOMIC DNA]</scope>
</reference>
<keyword evidence="3" id="KW-0808">Transferase</keyword>
<keyword evidence="11" id="KW-0325">Glycoprotein</keyword>
<evidence type="ECO:0000256" key="12">
    <source>
        <dbReference type="PROSITE-ProRule" id="PRU10141"/>
    </source>
</evidence>
<proteinExistence type="predicted"/>
<keyword evidence="15" id="KW-1185">Reference proteome</keyword>
<dbReference type="GO" id="GO:0005524">
    <property type="term" value="F:ATP binding"/>
    <property type="evidence" value="ECO:0007669"/>
    <property type="project" value="UniProtKB-UniRule"/>
</dbReference>
<evidence type="ECO:0000313" key="14">
    <source>
        <dbReference type="EMBL" id="CAL0303787.1"/>
    </source>
</evidence>
<keyword evidence="8 12" id="KW-0067">ATP-binding</keyword>
<feature type="binding site" evidence="12">
    <location>
        <position position="204"/>
    </location>
    <ligand>
        <name>ATP</name>
        <dbReference type="ChEBI" id="CHEBI:30616"/>
    </ligand>
</feature>
<dbReference type="EMBL" id="CAXHTB010000003">
    <property type="protein sequence ID" value="CAL0303787.1"/>
    <property type="molecule type" value="Genomic_DNA"/>
</dbReference>
<keyword evidence="6 12" id="KW-0547">Nucleotide-binding</keyword>
<dbReference type="Pfam" id="PF07714">
    <property type="entry name" value="PK_Tyr_Ser-Thr"/>
    <property type="match status" value="1"/>
</dbReference>
<dbReference type="SUPFAM" id="SSF56112">
    <property type="entry name" value="Protein kinase-like (PK-like)"/>
    <property type="match status" value="1"/>
</dbReference>
<dbReference type="PANTHER" id="PTHR27003">
    <property type="entry name" value="OS07G0166700 PROTEIN"/>
    <property type="match status" value="1"/>
</dbReference>
<dbReference type="Proteomes" id="UP001497480">
    <property type="component" value="Unassembled WGS sequence"/>
</dbReference>
<dbReference type="AlphaFoldDB" id="A0AAV1W3N1"/>
<evidence type="ECO:0000259" key="13">
    <source>
        <dbReference type="PROSITE" id="PS50011"/>
    </source>
</evidence>
<keyword evidence="5" id="KW-0732">Signal</keyword>
<evidence type="ECO:0000256" key="1">
    <source>
        <dbReference type="ARBA" id="ARBA00004479"/>
    </source>
</evidence>
<dbReference type="InterPro" id="IPR011009">
    <property type="entry name" value="Kinase-like_dom_sf"/>
</dbReference>
<evidence type="ECO:0000256" key="6">
    <source>
        <dbReference type="ARBA" id="ARBA00022741"/>
    </source>
</evidence>
<comment type="caution">
    <text evidence="14">The sequence shown here is derived from an EMBL/GenBank/DDBJ whole genome shotgun (WGS) entry which is preliminary data.</text>
</comment>
<keyword evidence="10" id="KW-0472">Membrane</keyword>
<dbReference type="GO" id="GO:0004674">
    <property type="term" value="F:protein serine/threonine kinase activity"/>
    <property type="evidence" value="ECO:0007669"/>
    <property type="project" value="UniProtKB-KW"/>
</dbReference>
<evidence type="ECO:0000256" key="10">
    <source>
        <dbReference type="ARBA" id="ARBA00023136"/>
    </source>
</evidence>
<dbReference type="PROSITE" id="PS00107">
    <property type="entry name" value="PROTEIN_KINASE_ATP"/>
    <property type="match status" value="1"/>
</dbReference>
<keyword evidence="4" id="KW-0812">Transmembrane</keyword>